<evidence type="ECO:0000256" key="6">
    <source>
        <dbReference type="PIRSR" id="PIRSR000097-3"/>
    </source>
</evidence>
<evidence type="ECO:0000256" key="3">
    <source>
        <dbReference type="ARBA" id="ARBA00023002"/>
    </source>
</evidence>
<evidence type="ECO:0000313" key="9">
    <source>
        <dbReference type="Proteomes" id="UP000671995"/>
    </source>
</evidence>
<dbReference type="PANTHER" id="PTHR43827">
    <property type="entry name" value="2,5-DIKETO-D-GLUCONIC ACID REDUCTASE"/>
    <property type="match status" value="1"/>
</dbReference>
<dbReference type="CDD" id="cd19071">
    <property type="entry name" value="AKR_AKR1-5-like"/>
    <property type="match status" value="1"/>
</dbReference>
<feature type="domain" description="NADP-dependent oxidoreductase" evidence="7">
    <location>
        <begin position="21"/>
        <end position="271"/>
    </location>
</feature>
<keyword evidence="3" id="KW-0560">Oxidoreductase</keyword>
<evidence type="ECO:0000256" key="2">
    <source>
        <dbReference type="ARBA" id="ARBA00022857"/>
    </source>
</evidence>
<feature type="active site" description="Proton donor" evidence="4">
    <location>
        <position position="55"/>
    </location>
</feature>
<protein>
    <submittedName>
        <fullName evidence="8">Aldo/keto reductase</fullName>
    </submittedName>
</protein>
<reference evidence="8" key="2">
    <citation type="journal article" date="2021" name="Microbiol. Resour. Announc.">
        <title>Complete Genome Sequences of Three Human Oral Treponema parvum Isolates.</title>
        <authorList>
            <person name="Zeng H."/>
            <person name="Watt R.M."/>
        </authorList>
    </citation>
    <scope>NUCLEOTIDE SEQUENCE</scope>
    <source>
        <strain evidence="8">ATCC 700773</strain>
    </source>
</reference>
<proteinExistence type="inferred from homology"/>
<dbReference type="FunFam" id="3.20.20.100:FF:000015">
    <property type="entry name" value="Oxidoreductase, aldo/keto reductase family"/>
    <property type="match status" value="1"/>
</dbReference>
<keyword evidence="2" id="KW-0521">NADP</keyword>
<dbReference type="InterPro" id="IPR023210">
    <property type="entry name" value="NADP_OxRdtase_dom"/>
</dbReference>
<dbReference type="PIRSF" id="PIRSF000097">
    <property type="entry name" value="AKR"/>
    <property type="match status" value="1"/>
</dbReference>
<feature type="binding site" evidence="5">
    <location>
        <position position="117"/>
    </location>
    <ligand>
        <name>substrate</name>
    </ligand>
</feature>
<name>A0A975F290_9SPIR</name>
<organism evidence="8 9">
    <name type="scientific">Treponema parvum</name>
    <dbReference type="NCBI Taxonomy" id="138851"/>
    <lineage>
        <taxon>Bacteria</taxon>
        <taxon>Pseudomonadati</taxon>
        <taxon>Spirochaetota</taxon>
        <taxon>Spirochaetia</taxon>
        <taxon>Spirochaetales</taxon>
        <taxon>Treponemataceae</taxon>
        <taxon>Treponema</taxon>
    </lineage>
</organism>
<dbReference type="Pfam" id="PF00248">
    <property type="entry name" value="Aldo_ket_red"/>
    <property type="match status" value="1"/>
</dbReference>
<evidence type="ECO:0000256" key="5">
    <source>
        <dbReference type="PIRSR" id="PIRSR000097-2"/>
    </source>
</evidence>
<dbReference type="PROSITE" id="PS00062">
    <property type="entry name" value="ALDOKETO_REDUCTASE_2"/>
    <property type="match status" value="1"/>
</dbReference>
<comment type="similarity">
    <text evidence="1">Belongs to the aldo/keto reductase family.</text>
</comment>
<dbReference type="InterPro" id="IPR020471">
    <property type="entry name" value="AKR"/>
</dbReference>
<evidence type="ECO:0000256" key="1">
    <source>
        <dbReference type="ARBA" id="ARBA00007905"/>
    </source>
</evidence>
<dbReference type="Proteomes" id="UP000671995">
    <property type="component" value="Chromosome"/>
</dbReference>
<dbReference type="PRINTS" id="PR00069">
    <property type="entry name" value="ALDKETRDTASE"/>
</dbReference>
<dbReference type="AlphaFoldDB" id="A0A975F290"/>
<dbReference type="EMBL" id="CP054257">
    <property type="protein sequence ID" value="QTQ12774.1"/>
    <property type="molecule type" value="Genomic_DNA"/>
</dbReference>
<evidence type="ECO:0000313" key="8">
    <source>
        <dbReference type="EMBL" id="QTQ12774.1"/>
    </source>
</evidence>
<dbReference type="InterPro" id="IPR018170">
    <property type="entry name" value="Aldo/ket_reductase_CS"/>
</dbReference>
<accession>A0A975F290</accession>
<dbReference type="Gene3D" id="3.20.20.100">
    <property type="entry name" value="NADP-dependent oxidoreductase domain"/>
    <property type="match status" value="1"/>
</dbReference>
<dbReference type="SUPFAM" id="SSF51430">
    <property type="entry name" value="NAD(P)-linked oxidoreductase"/>
    <property type="match status" value="1"/>
</dbReference>
<gene>
    <name evidence="8" type="ORF">HRI96_11540</name>
</gene>
<dbReference type="RefSeq" id="WP_210117485.1">
    <property type="nucleotide sequence ID" value="NZ_CP054257.1"/>
</dbReference>
<dbReference type="PANTHER" id="PTHR43827:SF3">
    <property type="entry name" value="NADP-DEPENDENT OXIDOREDUCTASE DOMAIN-CONTAINING PROTEIN"/>
    <property type="match status" value="1"/>
</dbReference>
<reference evidence="8" key="1">
    <citation type="submission" date="2020-05" db="EMBL/GenBank/DDBJ databases">
        <authorList>
            <person name="Zeng H."/>
            <person name="Chan Y.K."/>
            <person name="Watt R.M."/>
        </authorList>
    </citation>
    <scope>NUCLEOTIDE SEQUENCE</scope>
    <source>
        <strain evidence="8">ATCC 700773</strain>
    </source>
</reference>
<dbReference type="InterPro" id="IPR036812">
    <property type="entry name" value="NAD(P)_OxRdtase_dom_sf"/>
</dbReference>
<evidence type="ECO:0000256" key="4">
    <source>
        <dbReference type="PIRSR" id="PIRSR000097-1"/>
    </source>
</evidence>
<evidence type="ECO:0000259" key="7">
    <source>
        <dbReference type="Pfam" id="PF00248"/>
    </source>
</evidence>
<feature type="site" description="Lowers pKa of active site Tyr" evidence="6">
    <location>
        <position position="84"/>
    </location>
</feature>
<dbReference type="PROSITE" id="PS00063">
    <property type="entry name" value="ALDOKETO_REDUCTASE_3"/>
    <property type="match status" value="1"/>
</dbReference>
<dbReference type="PROSITE" id="PS00798">
    <property type="entry name" value="ALDOKETO_REDUCTASE_1"/>
    <property type="match status" value="1"/>
</dbReference>
<sequence>MNFKSLTDKYKLSDGNEIPCIGFGTWQSKDGEECYDAVLAALECGYRHIDTAAAYGNEASVGKAVSEFLKQGKCKREDLYIATKLHNNDHGYEEAKAAIEKSLKDLNLKYLDLYLIHWPNPIKTRSVWQTANAGAYKAMEEAVREGKIRSLGISNFRQHHIEELLKTAEIKPVINQIKLCPGITQPETVSYSRSQGMLLEAYSPMGTGLILENEQMKKIADEHKTSVAQVCVRWCLQQGFLPLPKSVKADRIRQNADVFSFELTERECSLIGTLKDTGIVPVRDPDTIQF</sequence>
<dbReference type="GO" id="GO:0016616">
    <property type="term" value="F:oxidoreductase activity, acting on the CH-OH group of donors, NAD or NADP as acceptor"/>
    <property type="evidence" value="ECO:0007669"/>
    <property type="project" value="UniProtKB-ARBA"/>
</dbReference>